<protein>
    <recommendedName>
        <fullName evidence="10">Probable nicotinate-nucleotide adenylyltransferase</fullName>
        <ecNumber evidence="10">2.7.7.18</ecNumber>
    </recommendedName>
    <alternativeName>
        <fullName evidence="10">Deamido-NAD(+) diphosphorylase</fullName>
    </alternativeName>
    <alternativeName>
        <fullName evidence="10">Deamido-NAD(+) pyrophosphorylase</fullName>
    </alternativeName>
    <alternativeName>
        <fullName evidence="10">Nicotinate mononucleotide adenylyltransferase</fullName>
        <shortName evidence="10">NaMN adenylyltransferase</shortName>
    </alternativeName>
</protein>
<comment type="similarity">
    <text evidence="10">Belongs to the NadD family.</text>
</comment>
<dbReference type="AlphaFoldDB" id="A0A6N2ZSK8"/>
<reference evidence="12" key="1">
    <citation type="submission" date="2019-11" db="EMBL/GenBank/DDBJ databases">
        <authorList>
            <person name="Feng L."/>
        </authorList>
    </citation>
    <scope>NUCLEOTIDE SEQUENCE</scope>
    <source>
        <strain evidence="12">IbartlettiiLFYP30</strain>
    </source>
</reference>
<dbReference type="Gene3D" id="3.40.50.620">
    <property type="entry name" value="HUPs"/>
    <property type="match status" value="1"/>
</dbReference>
<comment type="function">
    <text evidence="1 10">Catalyzes the reversible adenylation of nicotinate mononucleotide (NaMN) to nicotinic acid adenine dinucleotide (NaAD).</text>
</comment>
<comment type="catalytic activity">
    <reaction evidence="9 10">
        <text>nicotinate beta-D-ribonucleotide + ATP + H(+) = deamido-NAD(+) + diphosphate</text>
        <dbReference type="Rhea" id="RHEA:22860"/>
        <dbReference type="ChEBI" id="CHEBI:15378"/>
        <dbReference type="ChEBI" id="CHEBI:30616"/>
        <dbReference type="ChEBI" id="CHEBI:33019"/>
        <dbReference type="ChEBI" id="CHEBI:57502"/>
        <dbReference type="ChEBI" id="CHEBI:58437"/>
        <dbReference type="EC" id="2.7.7.18"/>
    </reaction>
</comment>
<proteinExistence type="inferred from homology"/>
<dbReference type="NCBIfam" id="NF000840">
    <property type="entry name" value="PRK00071.1-3"/>
    <property type="match status" value="1"/>
</dbReference>
<keyword evidence="7 10" id="KW-0067">ATP-binding</keyword>
<evidence type="ECO:0000256" key="10">
    <source>
        <dbReference type="HAMAP-Rule" id="MF_00244"/>
    </source>
</evidence>
<dbReference type="EMBL" id="CACRUE010000012">
    <property type="protein sequence ID" value="VYT80820.1"/>
    <property type="molecule type" value="Genomic_DNA"/>
</dbReference>
<evidence type="ECO:0000259" key="11">
    <source>
        <dbReference type="Pfam" id="PF01467"/>
    </source>
</evidence>
<dbReference type="GO" id="GO:0004515">
    <property type="term" value="F:nicotinate-nucleotide adenylyltransferase activity"/>
    <property type="evidence" value="ECO:0007669"/>
    <property type="project" value="UniProtKB-UniRule"/>
</dbReference>
<organism evidence="12">
    <name type="scientific">Intestinibacter bartlettii</name>
    <dbReference type="NCBI Taxonomy" id="261299"/>
    <lineage>
        <taxon>Bacteria</taxon>
        <taxon>Bacillati</taxon>
        <taxon>Bacillota</taxon>
        <taxon>Clostridia</taxon>
        <taxon>Peptostreptococcales</taxon>
        <taxon>Peptostreptococcaceae</taxon>
        <taxon>Intestinibacter</taxon>
    </lineage>
</organism>
<dbReference type="InterPro" id="IPR005248">
    <property type="entry name" value="NadD/NMNAT"/>
</dbReference>
<dbReference type="NCBIfam" id="TIGR00482">
    <property type="entry name" value="nicotinate (nicotinamide) nucleotide adenylyltransferase"/>
    <property type="match status" value="1"/>
</dbReference>
<name>A0A6N2ZSK8_9FIRM</name>
<evidence type="ECO:0000256" key="7">
    <source>
        <dbReference type="ARBA" id="ARBA00022840"/>
    </source>
</evidence>
<dbReference type="SUPFAM" id="SSF52374">
    <property type="entry name" value="Nucleotidylyl transferase"/>
    <property type="match status" value="1"/>
</dbReference>
<comment type="pathway">
    <text evidence="2 10">Cofactor biosynthesis; NAD(+) biosynthesis; deamido-NAD(+) from nicotinate D-ribonucleotide: step 1/1.</text>
</comment>
<dbReference type="NCBIfam" id="TIGR00125">
    <property type="entry name" value="cyt_tran_rel"/>
    <property type="match status" value="1"/>
</dbReference>
<evidence type="ECO:0000256" key="8">
    <source>
        <dbReference type="ARBA" id="ARBA00023027"/>
    </source>
</evidence>
<sequence length="229" mass="26504">MSIYDLVIESKFYNNDKIADFENNYDGLRVGVLGGTFDPIHYAHLATVEFIRCKYKLDKIIFIPSGDPPHKLWNITNKYDRYNMVLLAVAKNKDFIAFNTEIEKKGKTYTVDTLRHLKKNYPGAEIFFITGADAICDIEEWKDVEENFRLATFIAATRPGISLLRAQDQIEKLETKYNANIISVYVPSLDISSTYIRDQLKRGNSVRYLVPENVERYIYEKNLYGVGDE</sequence>
<keyword evidence="3 10" id="KW-0662">Pyridine nucleotide biosynthesis</keyword>
<evidence type="ECO:0000256" key="4">
    <source>
        <dbReference type="ARBA" id="ARBA00022679"/>
    </source>
</evidence>
<evidence type="ECO:0000256" key="3">
    <source>
        <dbReference type="ARBA" id="ARBA00022642"/>
    </source>
</evidence>
<feature type="domain" description="Cytidyltransferase-like" evidence="11">
    <location>
        <begin position="32"/>
        <end position="198"/>
    </location>
</feature>
<dbReference type="EC" id="2.7.7.18" evidence="10"/>
<dbReference type="PANTHER" id="PTHR39321">
    <property type="entry name" value="NICOTINATE-NUCLEOTIDE ADENYLYLTRANSFERASE-RELATED"/>
    <property type="match status" value="1"/>
</dbReference>
<evidence type="ECO:0000313" key="12">
    <source>
        <dbReference type="EMBL" id="VYT80820.1"/>
    </source>
</evidence>
<evidence type="ECO:0000256" key="6">
    <source>
        <dbReference type="ARBA" id="ARBA00022741"/>
    </source>
</evidence>
<dbReference type="UniPathway" id="UPA00253">
    <property type="reaction ID" value="UER00332"/>
</dbReference>
<keyword evidence="6 10" id="KW-0547">Nucleotide-binding</keyword>
<evidence type="ECO:0000256" key="1">
    <source>
        <dbReference type="ARBA" id="ARBA00002324"/>
    </source>
</evidence>
<gene>
    <name evidence="10 12" type="primary">nadD</name>
    <name evidence="12" type="ORF">IBLFYP30_00136</name>
</gene>
<dbReference type="RefSeq" id="WP_156530648.1">
    <property type="nucleotide sequence ID" value="NZ_CACRUE010000012.1"/>
</dbReference>
<evidence type="ECO:0000256" key="2">
    <source>
        <dbReference type="ARBA" id="ARBA00005019"/>
    </source>
</evidence>
<evidence type="ECO:0000256" key="9">
    <source>
        <dbReference type="ARBA" id="ARBA00048721"/>
    </source>
</evidence>
<dbReference type="InterPro" id="IPR014729">
    <property type="entry name" value="Rossmann-like_a/b/a_fold"/>
</dbReference>
<evidence type="ECO:0000256" key="5">
    <source>
        <dbReference type="ARBA" id="ARBA00022695"/>
    </source>
</evidence>
<dbReference type="PANTHER" id="PTHR39321:SF3">
    <property type="entry name" value="PHOSPHOPANTETHEINE ADENYLYLTRANSFERASE"/>
    <property type="match status" value="1"/>
</dbReference>
<keyword evidence="5 10" id="KW-0548">Nucleotidyltransferase</keyword>
<dbReference type="GO" id="GO:0009435">
    <property type="term" value="P:NAD+ biosynthetic process"/>
    <property type="evidence" value="ECO:0007669"/>
    <property type="project" value="UniProtKB-UniRule"/>
</dbReference>
<keyword evidence="8 10" id="KW-0520">NAD</keyword>
<dbReference type="CDD" id="cd02165">
    <property type="entry name" value="NMNAT"/>
    <property type="match status" value="1"/>
</dbReference>
<dbReference type="Pfam" id="PF01467">
    <property type="entry name" value="CTP_transf_like"/>
    <property type="match status" value="1"/>
</dbReference>
<accession>A0A6N2ZSK8</accession>
<keyword evidence="4 10" id="KW-0808">Transferase</keyword>
<dbReference type="HAMAP" id="MF_00244">
    <property type="entry name" value="NaMN_adenylyltr"/>
    <property type="match status" value="1"/>
</dbReference>
<dbReference type="GO" id="GO:0005524">
    <property type="term" value="F:ATP binding"/>
    <property type="evidence" value="ECO:0007669"/>
    <property type="project" value="UniProtKB-KW"/>
</dbReference>
<dbReference type="InterPro" id="IPR004821">
    <property type="entry name" value="Cyt_trans-like"/>
</dbReference>